<feature type="transmembrane region" description="Helical" evidence="1">
    <location>
        <begin position="168"/>
        <end position="190"/>
    </location>
</feature>
<keyword evidence="1" id="KW-0472">Membrane</keyword>
<proteinExistence type="predicted"/>
<keyword evidence="1" id="KW-0812">Transmembrane</keyword>
<keyword evidence="1" id="KW-1133">Transmembrane helix</keyword>
<reference evidence="2 3" key="1">
    <citation type="submission" date="2024-10" db="EMBL/GenBank/DDBJ databases">
        <title>The Natural Products Discovery Center: Release of the First 8490 Sequenced Strains for Exploring Actinobacteria Biosynthetic Diversity.</title>
        <authorList>
            <person name="Kalkreuter E."/>
            <person name="Kautsar S.A."/>
            <person name="Yang D."/>
            <person name="Bader C.D."/>
            <person name="Teijaro C.N."/>
            <person name="Fluegel L."/>
            <person name="Davis C.M."/>
            <person name="Simpson J.R."/>
            <person name="Lauterbach L."/>
            <person name="Steele A.D."/>
            <person name="Gui C."/>
            <person name="Meng S."/>
            <person name="Li G."/>
            <person name="Viehrig K."/>
            <person name="Ye F."/>
            <person name="Su P."/>
            <person name="Kiefer A.F."/>
            <person name="Nichols A."/>
            <person name="Cepeda A.J."/>
            <person name="Yan W."/>
            <person name="Fan B."/>
            <person name="Jiang Y."/>
            <person name="Adhikari A."/>
            <person name="Zheng C.-J."/>
            <person name="Schuster L."/>
            <person name="Cowan T.M."/>
            <person name="Smanski M.J."/>
            <person name="Chevrette M.G."/>
            <person name="De Carvalho L.P.S."/>
            <person name="Shen B."/>
        </authorList>
    </citation>
    <scope>NUCLEOTIDE SEQUENCE [LARGE SCALE GENOMIC DNA]</scope>
    <source>
        <strain evidence="2 3">NPDC053346</strain>
    </source>
</reference>
<gene>
    <name evidence="2" type="ORF">ACIGW0_23120</name>
</gene>
<evidence type="ECO:0000313" key="2">
    <source>
        <dbReference type="EMBL" id="MFI9122257.1"/>
    </source>
</evidence>
<dbReference type="Proteomes" id="UP001614391">
    <property type="component" value="Unassembled WGS sequence"/>
</dbReference>
<feature type="transmembrane region" description="Helical" evidence="1">
    <location>
        <begin position="258"/>
        <end position="286"/>
    </location>
</feature>
<keyword evidence="3" id="KW-1185">Reference proteome</keyword>
<protein>
    <recommendedName>
        <fullName evidence="4">PH domain-containing protein</fullName>
    </recommendedName>
</protein>
<dbReference type="EMBL" id="JBITYT010000010">
    <property type="protein sequence ID" value="MFI9122257.1"/>
    <property type="molecule type" value="Genomic_DNA"/>
</dbReference>
<sequence length="295" mass="32105">MTSDGMASTSSGASAVPATTSAMILPGRRRGFEVRFEQDALVLETPVLSRRIPITAIEQVEPPKPGGRSFVVVLTAPQAGSPVSWTVQGRSAAAVRAFADALQRKLPVRDAAEPRADGTLLVTETPIVKPPIDWRRIASRAAVSLYLLVAAAMLTAGILGAYEWYGALGFWLFGSLAIPLRHFVYGTWGFTKETWRLRTRGILVEGRRLHNDVYEFTDLKGRTRKLAGTSTYTARVEILYDPEDRTAAQIGRGTTGTLIFALFTFLLCLGMTTALACLALASPLFASYLASFNRY</sequence>
<evidence type="ECO:0008006" key="4">
    <source>
        <dbReference type="Google" id="ProtNLM"/>
    </source>
</evidence>
<feature type="transmembrane region" description="Helical" evidence="1">
    <location>
        <begin position="143"/>
        <end position="162"/>
    </location>
</feature>
<organism evidence="2 3">
    <name type="scientific">Streptomyces bikiniensis</name>
    <dbReference type="NCBI Taxonomy" id="1896"/>
    <lineage>
        <taxon>Bacteria</taxon>
        <taxon>Bacillati</taxon>
        <taxon>Actinomycetota</taxon>
        <taxon>Actinomycetes</taxon>
        <taxon>Kitasatosporales</taxon>
        <taxon>Streptomycetaceae</taxon>
        <taxon>Streptomyces</taxon>
    </lineage>
</organism>
<evidence type="ECO:0000256" key="1">
    <source>
        <dbReference type="SAM" id="Phobius"/>
    </source>
</evidence>
<name>A0ABW8CYR8_STRBI</name>
<accession>A0ABW8CYR8</accession>
<evidence type="ECO:0000313" key="3">
    <source>
        <dbReference type="Proteomes" id="UP001614391"/>
    </source>
</evidence>
<comment type="caution">
    <text evidence="2">The sequence shown here is derived from an EMBL/GenBank/DDBJ whole genome shotgun (WGS) entry which is preliminary data.</text>
</comment>
<dbReference type="RefSeq" id="WP_399617846.1">
    <property type="nucleotide sequence ID" value="NZ_JBITYT010000010.1"/>
</dbReference>